<reference evidence="3 4" key="1">
    <citation type="submission" date="2016-10" db="EMBL/GenBank/DDBJ databases">
        <authorList>
            <person name="de Groot N.N."/>
        </authorList>
    </citation>
    <scope>NUCLEOTIDE SEQUENCE [LARGE SCALE GENOMIC DNA]</scope>
    <source>
        <strain evidence="3 4">LMG 25475</strain>
    </source>
</reference>
<keyword evidence="1" id="KW-0812">Transmembrane</keyword>
<dbReference type="Proteomes" id="UP000243378">
    <property type="component" value="Unassembled WGS sequence"/>
</dbReference>
<accession>A0A1G7JZG2</accession>
<evidence type="ECO:0000313" key="3">
    <source>
        <dbReference type="EMBL" id="SDF30232.1"/>
    </source>
</evidence>
<feature type="transmembrane region" description="Helical" evidence="1">
    <location>
        <begin position="96"/>
        <end position="112"/>
    </location>
</feature>
<evidence type="ECO:0000256" key="1">
    <source>
        <dbReference type="SAM" id="Phobius"/>
    </source>
</evidence>
<dbReference type="InterPro" id="IPR009936">
    <property type="entry name" value="DUF1468"/>
</dbReference>
<dbReference type="RefSeq" id="WP_092366024.1">
    <property type="nucleotide sequence ID" value="NZ_FNBM01000002.1"/>
</dbReference>
<dbReference type="OrthoDB" id="6174504at2"/>
<gene>
    <name evidence="3" type="ORF">SAMN05216381_1308</name>
</gene>
<keyword evidence="1" id="KW-0472">Membrane</keyword>
<organism evidence="3 4">
    <name type="scientific">Phytopseudomonas seleniipraecipitans</name>
    <dbReference type="NCBI Taxonomy" id="640205"/>
    <lineage>
        <taxon>Bacteria</taxon>
        <taxon>Pseudomonadati</taxon>
        <taxon>Pseudomonadota</taxon>
        <taxon>Gammaproteobacteria</taxon>
        <taxon>Pseudomonadales</taxon>
        <taxon>Pseudomonadaceae</taxon>
        <taxon>Phytopseudomonas</taxon>
    </lineage>
</organism>
<feature type="transmembrane region" description="Helical" evidence="1">
    <location>
        <begin position="37"/>
        <end position="57"/>
    </location>
</feature>
<feature type="transmembrane region" description="Helical" evidence="1">
    <location>
        <begin position="119"/>
        <end position="140"/>
    </location>
</feature>
<name>A0A1G7JZG2_9GAMM</name>
<protein>
    <submittedName>
        <fullName evidence="3">Tripartite tricarboxylate transporter TctB family protein</fullName>
    </submittedName>
</protein>
<evidence type="ECO:0000313" key="4">
    <source>
        <dbReference type="Proteomes" id="UP000243378"/>
    </source>
</evidence>
<evidence type="ECO:0000259" key="2">
    <source>
        <dbReference type="Pfam" id="PF07331"/>
    </source>
</evidence>
<sequence length="151" mass="15850">MKDLLFGLIFITLGIVVIVLARDFPAVPGMHYGPDLFPTLIAIGMIIGGTILGVSAMRQISQTGAAIHIAQGFIRSSLGALLPCVLVAAYVLFNETLGSALMMLLIMLVLLIQQGVRILPTVAISVTATTVISLSFGHLLKVPLPTGPLGF</sequence>
<proteinExistence type="predicted"/>
<dbReference type="Pfam" id="PF07331">
    <property type="entry name" value="TctB"/>
    <property type="match status" value="1"/>
</dbReference>
<keyword evidence="1" id="KW-1133">Transmembrane helix</keyword>
<feature type="transmembrane region" description="Helical" evidence="1">
    <location>
        <begin position="69"/>
        <end position="90"/>
    </location>
</feature>
<dbReference type="STRING" id="640205.SAMN05216381_1308"/>
<dbReference type="AlphaFoldDB" id="A0A1G7JZG2"/>
<dbReference type="EMBL" id="FNBM01000002">
    <property type="protein sequence ID" value="SDF30232.1"/>
    <property type="molecule type" value="Genomic_DNA"/>
</dbReference>
<feature type="domain" description="DUF1468" evidence="2">
    <location>
        <begin position="5"/>
        <end position="145"/>
    </location>
</feature>